<keyword evidence="1" id="KW-0449">Lipoprotein</keyword>
<proteinExistence type="predicted"/>
<reference evidence="1 2" key="1">
    <citation type="submission" date="2019-03" db="EMBL/GenBank/DDBJ databases">
        <authorList>
            <consortium name="Pathogen Informatics"/>
        </authorList>
    </citation>
    <scope>NUCLEOTIDE SEQUENCE [LARGE SCALE GENOMIC DNA]</scope>
    <source>
        <strain evidence="1 2">NCTC12993</strain>
    </source>
</reference>
<evidence type="ECO:0000313" key="2">
    <source>
        <dbReference type="Proteomes" id="UP000401081"/>
    </source>
</evidence>
<dbReference type="SUPFAM" id="SSF48452">
    <property type="entry name" value="TPR-like"/>
    <property type="match status" value="1"/>
</dbReference>
<name>A0A485AKC5_KLUCR</name>
<dbReference type="AlphaFoldDB" id="A0A485AKC5"/>
<sequence length="92" mass="10828">MICWRFIKTIPNESFPQACGYISLSRKLDEKQAKVALKQRFDKSDKEQWGWNIVEFYLGNIDEKTLMERLKADATDNTSLAEHLSETKLLFR</sequence>
<dbReference type="EMBL" id="CAADJD010000014">
    <property type="protein sequence ID" value="VFS60546.1"/>
    <property type="molecule type" value="Genomic_DNA"/>
</dbReference>
<evidence type="ECO:0000313" key="1">
    <source>
        <dbReference type="EMBL" id="VFS60546.1"/>
    </source>
</evidence>
<accession>A0A485AKC5</accession>
<protein>
    <submittedName>
        <fullName evidence="1">Lipoprotein NlpI</fullName>
    </submittedName>
</protein>
<dbReference type="Gene3D" id="1.25.40.10">
    <property type="entry name" value="Tetratricopeptide repeat domain"/>
    <property type="match status" value="1"/>
</dbReference>
<dbReference type="InterPro" id="IPR011990">
    <property type="entry name" value="TPR-like_helical_dom_sf"/>
</dbReference>
<keyword evidence="2" id="KW-1185">Reference proteome</keyword>
<organism evidence="1 2">
    <name type="scientific">Kluyvera cryocrescens</name>
    <name type="common">Kluyvera citrophila</name>
    <dbReference type="NCBI Taxonomy" id="580"/>
    <lineage>
        <taxon>Bacteria</taxon>
        <taxon>Pseudomonadati</taxon>
        <taxon>Pseudomonadota</taxon>
        <taxon>Gammaproteobacteria</taxon>
        <taxon>Enterobacterales</taxon>
        <taxon>Enterobacteriaceae</taxon>
        <taxon>Kluyvera</taxon>
    </lineage>
</organism>
<dbReference type="Proteomes" id="UP000401081">
    <property type="component" value="Unassembled WGS sequence"/>
</dbReference>
<gene>
    <name evidence="1" type="primary">nlpI_1</name>
    <name evidence="1" type="ORF">NCTC12993_01693</name>
</gene>